<evidence type="ECO:0000256" key="6">
    <source>
        <dbReference type="SAM" id="Phobius"/>
    </source>
</evidence>
<evidence type="ECO:0000256" key="5">
    <source>
        <dbReference type="ARBA" id="ARBA00023136"/>
    </source>
</evidence>
<proteinExistence type="inferred from homology"/>
<feature type="transmembrane region" description="Helical" evidence="6">
    <location>
        <begin position="12"/>
        <end position="36"/>
    </location>
</feature>
<comment type="caution">
    <text evidence="7">The sequence shown here is derived from an EMBL/GenBank/DDBJ whole genome shotgun (WGS) entry which is preliminary data.</text>
</comment>
<dbReference type="PIRSF" id="PIRSF005859">
    <property type="entry name" value="PBR"/>
    <property type="match status" value="1"/>
</dbReference>
<dbReference type="Proteomes" id="UP001185984">
    <property type="component" value="Unassembled WGS sequence"/>
</dbReference>
<organism evidence="7 8">
    <name type="scientific">Sphingobium naphthae</name>
    <dbReference type="NCBI Taxonomy" id="1886786"/>
    <lineage>
        <taxon>Bacteria</taxon>
        <taxon>Pseudomonadati</taxon>
        <taxon>Pseudomonadota</taxon>
        <taxon>Alphaproteobacteria</taxon>
        <taxon>Sphingomonadales</taxon>
        <taxon>Sphingomonadaceae</taxon>
        <taxon>Sphingobium</taxon>
    </lineage>
</organism>
<evidence type="ECO:0000256" key="4">
    <source>
        <dbReference type="ARBA" id="ARBA00022989"/>
    </source>
</evidence>
<evidence type="ECO:0000256" key="1">
    <source>
        <dbReference type="ARBA" id="ARBA00004141"/>
    </source>
</evidence>
<feature type="transmembrane region" description="Helical" evidence="6">
    <location>
        <begin position="115"/>
        <end position="136"/>
    </location>
</feature>
<keyword evidence="4 6" id="KW-1133">Transmembrane helix</keyword>
<dbReference type="Gene3D" id="1.20.1260.100">
    <property type="entry name" value="TspO/MBR protein"/>
    <property type="match status" value="1"/>
</dbReference>
<keyword evidence="3 6" id="KW-0812">Transmembrane</keyword>
<dbReference type="InterPro" id="IPR004307">
    <property type="entry name" value="TspO_MBR"/>
</dbReference>
<dbReference type="CDD" id="cd15904">
    <property type="entry name" value="TSPO_MBR"/>
    <property type="match status" value="1"/>
</dbReference>
<keyword evidence="5 6" id="KW-0472">Membrane</keyword>
<dbReference type="Pfam" id="PF03073">
    <property type="entry name" value="TspO_MBR"/>
    <property type="match status" value="1"/>
</dbReference>
<evidence type="ECO:0000313" key="8">
    <source>
        <dbReference type="Proteomes" id="UP001185984"/>
    </source>
</evidence>
<reference evidence="8" key="1">
    <citation type="journal article" date="2022" name="J Environ Chem Eng">
        <title>Biodegradation of petroleum oil using a constructed nonpathogenic and heavy metal-tolerant bacterial consortium isolated from marine sponges.</title>
        <authorList>
            <person name="Dechsakulwatana C."/>
            <person name="Rungsihiranrut A."/>
            <person name="Muangchinda C."/>
            <person name="Ningthoujam R."/>
            <person name="Klankeo P."/>
            <person name="Pinyakong O."/>
        </authorList>
    </citation>
    <scope>NUCLEOTIDE SEQUENCE [LARGE SCALE GENOMIC DNA]</scope>
    <source>
        <strain evidence="8">MO2-4</strain>
    </source>
</reference>
<feature type="transmembrane region" description="Helical" evidence="6">
    <location>
        <begin position="143"/>
        <end position="161"/>
    </location>
</feature>
<protein>
    <submittedName>
        <fullName evidence="7">Tryptophan-rich sensory protein</fullName>
    </submittedName>
</protein>
<dbReference type="EMBL" id="JAPTHD010000002">
    <property type="protein sequence ID" value="MDV5823547.1"/>
    <property type="molecule type" value="Genomic_DNA"/>
</dbReference>
<evidence type="ECO:0000313" key="7">
    <source>
        <dbReference type="EMBL" id="MDV5823547.1"/>
    </source>
</evidence>
<dbReference type="InterPro" id="IPR038330">
    <property type="entry name" value="TspO/MBR-related_sf"/>
</dbReference>
<accession>A0ABU3ZW23</accession>
<sequence>MNEIASQGQLRLAYLRWALVTVPAIVFLGFLSGRLANSGYGNRWFDALDKPPLMPPGWAFGAAWTILYVLMALAFAIVLHARGARGRGVAIGLFLLQLAMNLAWSPLFFRAHEVSAALMLILALIVLVALTATFFWRIRRLAGVLLLPYLAWLAFAAFLNFEIGRLNPEAETLVAPALKTQVR</sequence>
<comment type="subcellular location">
    <subcellularLocation>
        <location evidence="1">Membrane</location>
        <topology evidence="1">Multi-pass membrane protein</topology>
    </subcellularLocation>
</comment>
<name>A0ABU3ZW23_9SPHN</name>
<comment type="similarity">
    <text evidence="2">Belongs to the TspO/BZRP family.</text>
</comment>
<dbReference type="PANTHER" id="PTHR10057">
    <property type="entry name" value="PERIPHERAL-TYPE BENZODIAZEPINE RECEPTOR"/>
    <property type="match status" value="1"/>
</dbReference>
<evidence type="ECO:0000256" key="2">
    <source>
        <dbReference type="ARBA" id="ARBA00007524"/>
    </source>
</evidence>
<feature type="transmembrane region" description="Helical" evidence="6">
    <location>
        <begin position="91"/>
        <end position="109"/>
    </location>
</feature>
<dbReference type="RefSeq" id="WP_317516491.1">
    <property type="nucleotide sequence ID" value="NZ_JAPTHD010000002.1"/>
</dbReference>
<keyword evidence="8" id="KW-1185">Reference proteome</keyword>
<evidence type="ECO:0000256" key="3">
    <source>
        <dbReference type="ARBA" id="ARBA00022692"/>
    </source>
</evidence>
<dbReference type="PANTHER" id="PTHR10057:SF0">
    <property type="entry name" value="TRANSLOCATOR PROTEIN"/>
    <property type="match status" value="1"/>
</dbReference>
<feature type="transmembrane region" description="Helical" evidence="6">
    <location>
        <begin position="56"/>
        <end position="79"/>
    </location>
</feature>
<gene>
    <name evidence="7" type="ORF">O0R41_08070</name>
</gene>